<feature type="binding site" evidence="6">
    <location>
        <position position="502"/>
    </location>
    <ligand>
        <name>Na(+)</name>
        <dbReference type="ChEBI" id="CHEBI:29101"/>
        <label>1</label>
    </ligand>
</feature>
<keyword evidence="4 10" id="KW-1133">Transmembrane helix</keyword>
<feature type="transmembrane region" description="Helical" evidence="10">
    <location>
        <begin position="187"/>
        <end position="214"/>
    </location>
</feature>
<gene>
    <name evidence="12" type="primary">LOC110976406</name>
</gene>
<dbReference type="PROSITE" id="PS00754">
    <property type="entry name" value="NA_NEUROTRAN_SYMP_2"/>
    <property type="match status" value="1"/>
</dbReference>
<name>A0A8B7XYK0_ACAPL</name>
<dbReference type="GO" id="GO:0005886">
    <property type="term" value="C:plasma membrane"/>
    <property type="evidence" value="ECO:0007669"/>
    <property type="project" value="TreeGrafter"/>
</dbReference>
<feature type="binding site" evidence="6">
    <location>
        <position position="499"/>
    </location>
    <ligand>
        <name>Na(+)</name>
        <dbReference type="ChEBI" id="CHEBI:29101"/>
        <label>1</label>
    </ligand>
</feature>
<evidence type="ECO:0000256" key="8">
    <source>
        <dbReference type="RuleBase" id="RU003732"/>
    </source>
</evidence>
<dbReference type="KEGG" id="aplc:110976406"/>
<dbReference type="GO" id="GO:0015375">
    <property type="term" value="F:glycine:sodium symporter activity"/>
    <property type="evidence" value="ECO:0007669"/>
    <property type="project" value="TreeGrafter"/>
</dbReference>
<keyword evidence="2 8" id="KW-0813">Transport</keyword>
<feature type="transmembrane region" description="Helical" evidence="10">
    <location>
        <begin position="529"/>
        <end position="550"/>
    </location>
</feature>
<feature type="binding site" evidence="6">
    <location>
        <position position="123"/>
    </location>
    <ligand>
        <name>Na(+)</name>
        <dbReference type="ChEBI" id="CHEBI:29101"/>
        <label>1</label>
    </ligand>
</feature>
<feature type="region of interest" description="Disordered" evidence="9">
    <location>
        <begin position="61"/>
        <end position="80"/>
    </location>
</feature>
<evidence type="ECO:0000256" key="6">
    <source>
        <dbReference type="PIRSR" id="PIRSR600175-1"/>
    </source>
</evidence>
<evidence type="ECO:0000313" key="12">
    <source>
        <dbReference type="RefSeq" id="XP_022085332.1"/>
    </source>
</evidence>
<keyword evidence="7" id="KW-1015">Disulfide bond</keyword>
<dbReference type="InterPro" id="IPR000175">
    <property type="entry name" value="Na/ntran_symport"/>
</dbReference>
<feature type="binding site" evidence="6">
    <location>
        <position position="128"/>
    </location>
    <ligand>
        <name>Na(+)</name>
        <dbReference type="ChEBI" id="CHEBI:29101"/>
        <label>1</label>
    </ligand>
</feature>
<feature type="binding site" evidence="6">
    <location>
        <position position="434"/>
    </location>
    <ligand>
        <name>Na(+)</name>
        <dbReference type="ChEBI" id="CHEBI:29101"/>
        <label>1</label>
    </ligand>
</feature>
<accession>A0A8B7XYK0</accession>
<evidence type="ECO:0000256" key="10">
    <source>
        <dbReference type="SAM" id="Phobius"/>
    </source>
</evidence>
<feature type="transmembrane region" description="Helical" evidence="10">
    <location>
        <begin position="144"/>
        <end position="166"/>
    </location>
</feature>
<dbReference type="AlphaFoldDB" id="A0A8B7XYK0"/>
<evidence type="ECO:0000256" key="2">
    <source>
        <dbReference type="ARBA" id="ARBA00022448"/>
    </source>
</evidence>
<feature type="binding site" evidence="6">
    <location>
        <position position="121"/>
    </location>
    <ligand>
        <name>Na(+)</name>
        <dbReference type="ChEBI" id="CHEBI:29101"/>
        <label>1</label>
    </ligand>
</feature>
<reference evidence="12" key="1">
    <citation type="submission" date="2025-08" db="UniProtKB">
        <authorList>
            <consortium name="RefSeq"/>
        </authorList>
    </citation>
    <scope>IDENTIFICATION</scope>
</reference>
<dbReference type="Pfam" id="PF00209">
    <property type="entry name" value="SNF"/>
    <property type="match status" value="1"/>
</dbReference>
<dbReference type="GeneID" id="110976406"/>
<feature type="binding site" evidence="6">
    <location>
        <position position="402"/>
    </location>
    <ligand>
        <name>Na(+)</name>
        <dbReference type="ChEBI" id="CHEBI:29101"/>
        <label>1</label>
    </ligand>
</feature>
<dbReference type="PROSITE" id="PS00610">
    <property type="entry name" value="NA_NEUROTRAN_SYMP_1"/>
    <property type="match status" value="1"/>
</dbReference>
<evidence type="ECO:0000256" key="4">
    <source>
        <dbReference type="ARBA" id="ARBA00022989"/>
    </source>
</evidence>
<organism evidence="11 12">
    <name type="scientific">Acanthaster planci</name>
    <name type="common">Crown-of-thorns starfish</name>
    <dbReference type="NCBI Taxonomy" id="133434"/>
    <lineage>
        <taxon>Eukaryota</taxon>
        <taxon>Metazoa</taxon>
        <taxon>Echinodermata</taxon>
        <taxon>Eleutherozoa</taxon>
        <taxon>Asterozoa</taxon>
        <taxon>Asteroidea</taxon>
        <taxon>Valvatacea</taxon>
        <taxon>Valvatida</taxon>
        <taxon>Acanthasteridae</taxon>
        <taxon>Acanthaster</taxon>
    </lineage>
</organism>
<keyword evidence="6" id="KW-0915">Sodium</keyword>
<evidence type="ECO:0000256" key="9">
    <source>
        <dbReference type="SAM" id="MobiDB-lite"/>
    </source>
</evidence>
<feature type="disulfide bond" evidence="7">
    <location>
        <begin position="226"/>
        <end position="235"/>
    </location>
</feature>
<feature type="transmembrane region" description="Helical" evidence="10">
    <location>
        <begin position="646"/>
        <end position="668"/>
    </location>
</feature>
<evidence type="ECO:0000256" key="3">
    <source>
        <dbReference type="ARBA" id="ARBA00022692"/>
    </source>
</evidence>
<feature type="compositionally biased region" description="Acidic residues" evidence="9">
    <location>
        <begin position="90"/>
        <end position="99"/>
    </location>
</feature>
<evidence type="ECO:0000313" key="11">
    <source>
        <dbReference type="Proteomes" id="UP000694845"/>
    </source>
</evidence>
<evidence type="ECO:0000256" key="1">
    <source>
        <dbReference type="ARBA" id="ARBA00004141"/>
    </source>
</evidence>
<protein>
    <recommendedName>
        <fullName evidence="8">Transporter</fullName>
    </recommendedName>
</protein>
<feature type="transmembrane region" description="Helical" evidence="10">
    <location>
        <begin position="487"/>
        <end position="508"/>
    </location>
</feature>
<feature type="binding site" evidence="6">
    <location>
        <position position="124"/>
    </location>
    <ligand>
        <name>Na(+)</name>
        <dbReference type="ChEBI" id="CHEBI:29101"/>
        <label>1</label>
    </ligand>
</feature>
<dbReference type="InterPro" id="IPR037272">
    <property type="entry name" value="SNS_sf"/>
</dbReference>
<sequence>MLNLMKGLSRTPRHKKWGFTVAILKSSPVRLKWLYYLNIVNTHSVCETGWLDTPRDVPGNVEIHQTGGMDGQHQTDRDDFKAQKKVNDATDLEEEESGSGDENKERGNWSHPLDFVLSCLGLAVGLGNLWRFPFLCYRNGGGAFLIPYFLSLAFAGMPMFFMEINFGQYCSLGMLTCWRAFPVLKGLSYGQFLVCFYLTLSYGVVITYTFYYFFISFTSSLPWVGCGQPWNTPMCSDIVMDCFQAGGVITFDNECVPLTNLTEFELDDLNITASDPGNFSLANYTDPWKAMRKSPSEEYWMRAVLQESPSMNETGTIVWQLLLCLIVSYVVIFLCLVKGIKSAGKVVYFTATFPYVVLIILLIRGLTLPGSDQGVYFFITPRWEYLVKPKVWLDAVVQIFYSLSVSAGGLHTLASYNKFHNNTYRDTMIVTILNSATSILAGFVIFSMLGYMAHVQGKDVSEVARQGFGLAFVAYPEAVARMPAAPFWSVLFFFMLITLGLDSQFVSLERLITGLVDEYPRFFPPHRRIFVTLGLCLVQVLCSLSCITQAGPYWTSLLDNYGANFAMLLFAFLITGGLSWGYGIRRFINDIRTMIGDRYVDTLYFKWWPLNWVVLTPLSMGVILVFNWVSWTEPEYNGPYPPWARALGWMMVMTTLIGIPGHVVFELLRRKGSFIERLRIITSPLDSWGPALIQHREEAAEVHRRHGTTMGGEVCPAEVSSNPRTAKYAALRKDEKEVTV</sequence>
<dbReference type="Proteomes" id="UP000694845">
    <property type="component" value="Unplaced"/>
</dbReference>
<dbReference type="PROSITE" id="PS50267">
    <property type="entry name" value="NA_NEUROTRAN_SYMP_3"/>
    <property type="match status" value="1"/>
</dbReference>
<dbReference type="PRINTS" id="PR00176">
    <property type="entry name" value="NANEUSMPORT"/>
</dbReference>
<keyword evidence="5 10" id="KW-0472">Membrane</keyword>
<feature type="binding site" evidence="6">
    <location>
        <position position="503"/>
    </location>
    <ligand>
        <name>Na(+)</name>
        <dbReference type="ChEBI" id="CHEBI:29101"/>
        <label>1</label>
    </ligand>
</feature>
<proteinExistence type="inferred from homology"/>
<dbReference type="PANTHER" id="PTHR11616:SF240">
    <property type="entry name" value="BLOATED TUBULES, ISOFORM B-RELATED"/>
    <property type="match status" value="1"/>
</dbReference>
<dbReference type="GO" id="GO:0046872">
    <property type="term" value="F:metal ion binding"/>
    <property type="evidence" value="ECO:0007669"/>
    <property type="project" value="UniProtKB-KW"/>
</dbReference>
<comment type="subcellular location">
    <subcellularLocation>
        <location evidence="1">Membrane</location>
        <topology evidence="1">Multi-pass membrane protein</topology>
    </subcellularLocation>
</comment>
<evidence type="ECO:0000256" key="7">
    <source>
        <dbReference type="PIRSR" id="PIRSR600175-2"/>
    </source>
</evidence>
<keyword evidence="6" id="KW-0479">Metal-binding</keyword>
<feature type="transmembrane region" description="Helical" evidence="10">
    <location>
        <begin position="428"/>
        <end position="453"/>
    </location>
</feature>
<feature type="transmembrane region" description="Helical" evidence="10">
    <location>
        <begin position="395"/>
        <end position="416"/>
    </location>
</feature>
<feature type="transmembrane region" description="Helical" evidence="10">
    <location>
        <begin position="113"/>
        <end position="132"/>
    </location>
</feature>
<dbReference type="RefSeq" id="XP_022085332.1">
    <property type="nucleotide sequence ID" value="XM_022229640.1"/>
</dbReference>
<feature type="transmembrane region" description="Helical" evidence="10">
    <location>
        <begin position="317"/>
        <end position="337"/>
    </location>
</feature>
<keyword evidence="8" id="KW-0769">Symport</keyword>
<feature type="transmembrane region" description="Helical" evidence="10">
    <location>
        <begin position="562"/>
        <end position="582"/>
    </location>
</feature>
<keyword evidence="3 8" id="KW-0812">Transmembrane</keyword>
<dbReference type="OrthoDB" id="6581954at2759"/>
<dbReference type="SUPFAM" id="SSF161070">
    <property type="entry name" value="SNF-like"/>
    <property type="match status" value="1"/>
</dbReference>
<feature type="region of interest" description="Disordered" evidence="9">
    <location>
        <begin position="85"/>
        <end position="106"/>
    </location>
</feature>
<dbReference type="PANTHER" id="PTHR11616">
    <property type="entry name" value="SODIUM/CHLORIDE DEPENDENT TRANSPORTER"/>
    <property type="match status" value="1"/>
</dbReference>
<comment type="similarity">
    <text evidence="8">Belongs to the sodium:neurotransmitter symporter (SNF) (TC 2.A.22) family.</text>
</comment>
<keyword evidence="11" id="KW-1185">Reference proteome</keyword>
<feature type="transmembrane region" description="Helical" evidence="10">
    <location>
        <begin position="346"/>
        <end position="366"/>
    </location>
</feature>
<feature type="transmembrane region" description="Helical" evidence="10">
    <location>
        <begin position="603"/>
        <end position="626"/>
    </location>
</feature>
<evidence type="ECO:0000256" key="5">
    <source>
        <dbReference type="ARBA" id="ARBA00023136"/>
    </source>
</evidence>